<name>A0ACC2WLI0_9TREE</name>
<reference evidence="1" key="1">
    <citation type="submission" date="2023-04" db="EMBL/GenBank/DDBJ databases">
        <title>Draft Genome sequencing of Naganishia species isolated from polar environments using Oxford Nanopore Technology.</title>
        <authorList>
            <person name="Leo P."/>
            <person name="Venkateswaran K."/>
        </authorList>
    </citation>
    <scope>NUCLEOTIDE SEQUENCE</scope>
    <source>
        <strain evidence="1">MNA-CCFEE 5262</strain>
    </source>
</reference>
<comment type="caution">
    <text evidence="1">The sequence shown here is derived from an EMBL/GenBank/DDBJ whole genome shotgun (WGS) entry which is preliminary data.</text>
</comment>
<proteinExistence type="predicted"/>
<dbReference type="Proteomes" id="UP001230649">
    <property type="component" value="Unassembled WGS sequence"/>
</dbReference>
<evidence type="ECO:0000313" key="1">
    <source>
        <dbReference type="EMBL" id="KAJ9112477.1"/>
    </source>
</evidence>
<organism evidence="1 2">
    <name type="scientific">Naganishia adeliensis</name>
    <dbReference type="NCBI Taxonomy" id="92952"/>
    <lineage>
        <taxon>Eukaryota</taxon>
        <taxon>Fungi</taxon>
        <taxon>Dikarya</taxon>
        <taxon>Basidiomycota</taxon>
        <taxon>Agaricomycotina</taxon>
        <taxon>Tremellomycetes</taxon>
        <taxon>Filobasidiales</taxon>
        <taxon>Filobasidiaceae</taxon>
        <taxon>Naganishia</taxon>
    </lineage>
</organism>
<dbReference type="EMBL" id="JASBWS010000015">
    <property type="protein sequence ID" value="KAJ9112477.1"/>
    <property type="molecule type" value="Genomic_DNA"/>
</dbReference>
<evidence type="ECO:0000313" key="2">
    <source>
        <dbReference type="Proteomes" id="UP001230649"/>
    </source>
</evidence>
<sequence>MPRIARTPSVSSNSSSGSSDTADAESATFSDWASSLHGAHRTLSLFDDSLLDSPQDAVAYDARVHGFDLDQVLATLSLKDDYARIRLVNYIRKEKPQAAELSKTIAKDHPLFTKDDYLIPVVENDPLLQVTFDDSWSDDEQDGFVPAQMQHPSTNAPAAASTPGPQEPSTTTGTSALGSRLKELIQALGEDDDAAMQRSQDTSSSDDEPSDIKGKGEMPASGGKAKKPRDNDSYYFDSYAANDIHELMLRDTTRTVSYGRFILSNPGVFKDKLVMDVGCGTGILSMFAARAGAKHVYAIEASGFANKARLNIKNNGLEEVITVIQGKVEEITLPVQHVDVIISEWMGYMLLYEAMLDSVLHARDRFLAPGGLMVPSQTRIILAGITGQQLWDEGFGFWDNVYGFDMSAMRPTRCQDGLIEIVNAKEICTTETIVTDINTHTATVKSLDFHSDFELQPLPSSDGTPTQIRAFITWFDTFFSHDSSANGQASPSQECSTEFFPDEAYERAVEPVAKTQGGADVSFTTGPRGKPTHWKQVVFMLKQPISLEQGQRIKGTFNCIKGHDNQRELDVEIHWRLVNEEGEDESVMNYEVFRVN</sequence>
<protein>
    <submittedName>
        <fullName evidence="1">Uncharacterized protein</fullName>
    </submittedName>
</protein>
<gene>
    <name evidence="1" type="ORF">QFC20_002266</name>
</gene>
<keyword evidence="2" id="KW-1185">Reference proteome</keyword>
<accession>A0ACC2WLI0</accession>